<keyword evidence="5" id="KW-1185">Reference proteome</keyword>
<comment type="caution">
    <text evidence="4">The sequence shown here is derived from an EMBL/GenBank/DDBJ whole genome shotgun (WGS) entry which is preliminary data.</text>
</comment>
<dbReference type="FunFam" id="3.30.1520.10:FF:000059">
    <property type="entry name" value="Sorting nexin 2B"/>
    <property type="match status" value="1"/>
</dbReference>
<feature type="compositionally biased region" description="Basic and acidic residues" evidence="2">
    <location>
        <begin position="1"/>
        <end position="30"/>
    </location>
</feature>
<dbReference type="PANTHER" id="PTHR46757">
    <property type="entry name" value="SORTING NEXIN-RELATED"/>
    <property type="match status" value="1"/>
</dbReference>
<dbReference type="AlphaFoldDB" id="A0A8X8ZE66"/>
<proteinExistence type="predicted"/>
<evidence type="ECO:0000313" key="4">
    <source>
        <dbReference type="EMBL" id="KAG6401368.1"/>
    </source>
</evidence>
<evidence type="ECO:0000256" key="2">
    <source>
        <dbReference type="SAM" id="MobiDB-lite"/>
    </source>
</evidence>
<dbReference type="InterPro" id="IPR036871">
    <property type="entry name" value="PX_dom_sf"/>
</dbReference>
<dbReference type="PANTHER" id="PTHR46757:SF2">
    <property type="entry name" value="OS05G0346100 PROTEIN"/>
    <property type="match status" value="1"/>
</dbReference>
<feature type="region of interest" description="Disordered" evidence="2">
    <location>
        <begin position="65"/>
        <end position="155"/>
    </location>
</feature>
<reference evidence="4" key="1">
    <citation type="submission" date="2018-01" db="EMBL/GenBank/DDBJ databases">
        <authorList>
            <person name="Mao J.F."/>
        </authorList>
    </citation>
    <scope>NUCLEOTIDE SEQUENCE</scope>
    <source>
        <strain evidence="4">Huo1</strain>
        <tissue evidence="4">Leaf</tissue>
    </source>
</reference>
<dbReference type="Pfam" id="PF09325">
    <property type="entry name" value="Vps5"/>
    <property type="match status" value="1"/>
</dbReference>
<dbReference type="PROSITE" id="PS50195">
    <property type="entry name" value="PX"/>
    <property type="match status" value="1"/>
</dbReference>
<accession>A0A8X8ZE66</accession>
<dbReference type="InterPro" id="IPR001683">
    <property type="entry name" value="PX_dom"/>
</dbReference>
<dbReference type="CDD" id="cd06865">
    <property type="entry name" value="PX_SNX_like"/>
    <property type="match status" value="1"/>
</dbReference>
<dbReference type="InterPro" id="IPR027267">
    <property type="entry name" value="AH/BAR_dom_sf"/>
</dbReference>
<evidence type="ECO:0000259" key="3">
    <source>
        <dbReference type="PROSITE" id="PS50195"/>
    </source>
</evidence>
<dbReference type="SMART" id="SM00312">
    <property type="entry name" value="PX"/>
    <property type="match status" value="1"/>
</dbReference>
<feature type="domain" description="PX" evidence="3">
    <location>
        <begin position="142"/>
        <end position="262"/>
    </location>
</feature>
<dbReference type="Gene3D" id="3.30.1520.10">
    <property type="entry name" value="Phox-like domain"/>
    <property type="match status" value="1"/>
</dbReference>
<protein>
    <recommendedName>
        <fullName evidence="3">PX domain-containing protein</fullName>
    </recommendedName>
</protein>
<organism evidence="4">
    <name type="scientific">Salvia splendens</name>
    <name type="common">Scarlet sage</name>
    <dbReference type="NCBI Taxonomy" id="180675"/>
    <lineage>
        <taxon>Eukaryota</taxon>
        <taxon>Viridiplantae</taxon>
        <taxon>Streptophyta</taxon>
        <taxon>Embryophyta</taxon>
        <taxon>Tracheophyta</taxon>
        <taxon>Spermatophyta</taxon>
        <taxon>Magnoliopsida</taxon>
        <taxon>eudicotyledons</taxon>
        <taxon>Gunneridae</taxon>
        <taxon>Pentapetalae</taxon>
        <taxon>asterids</taxon>
        <taxon>lamiids</taxon>
        <taxon>Lamiales</taxon>
        <taxon>Lamiaceae</taxon>
        <taxon>Nepetoideae</taxon>
        <taxon>Mentheae</taxon>
        <taxon>Salviinae</taxon>
        <taxon>Salvia</taxon>
        <taxon>Salvia subgen. Calosphace</taxon>
        <taxon>core Calosphace</taxon>
    </lineage>
</organism>
<dbReference type="InterPro" id="IPR015404">
    <property type="entry name" value="Vps5_C"/>
</dbReference>
<evidence type="ECO:0000256" key="1">
    <source>
        <dbReference type="SAM" id="Coils"/>
    </source>
</evidence>
<dbReference type="GO" id="GO:0035091">
    <property type="term" value="F:phosphatidylinositol binding"/>
    <property type="evidence" value="ECO:0007669"/>
    <property type="project" value="InterPro"/>
</dbReference>
<dbReference type="GO" id="GO:0016020">
    <property type="term" value="C:membrane"/>
    <property type="evidence" value="ECO:0007669"/>
    <property type="project" value="UniProtKB-ARBA"/>
</dbReference>
<dbReference type="Pfam" id="PF00787">
    <property type="entry name" value="PX"/>
    <property type="match status" value="1"/>
</dbReference>
<sequence>MGSEKNPEANNGEKEEQHQFLHPLSADDKLQTLTLPTGGENTFNGQLSTSDSYSHYRSAMTILSSSTDQPLFPPPSPAVSDPLLFPPHNPSPDSPSYADVMFDPFLDRLPESNGNGEISAADELSSPLSQSSSSDYLRVSVSDPQKESEPSNSIVPGGNTYISYLITTSTNIADYEESDFSVRRRFKDVVTLSDRLSEAYRGFFIPPRPDKSLVESQVMQKQDFVEQRRVELEKYLKRLSRHPMIRKSDELRVFFTVHGRMPLPTSIDMASRMLDGAVRLPKQLLGESSSVIEPQDVVHSAKGGRDMLRFFKELKQSVVNDWGNAMPSVEEEDKEFLEKKIKLKDLEQHLTNASKQAESLVKAQQEMGEIMGELGLAFIKLTKFENEQTTSNTQRVRASDMKNVATAAVKVSRLYRELNAYTMKHFDSLHEHMGMMLAVHNAFTDRSSALLTVQTLISELTALHSRADKLETSSSKIFGGDKSRVRKLEDLKAAIRATEDAKSCAIKEYERIKENNRTEIQRLDEERKADFVNMLKGFVRNQIMSGGQLKPQAKHFMKIVVHVAYNEKIGIEWTKVAEETSRYVEST</sequence>
<dbReference type="CDD" id="cd07596">
    <property type="entry name" value="BAR_SNX"/>
    <property type="match status" value="1"/>
</dbReference>
<dbReference type="GO" id="GO:0005768">
    <property type="term" value="C:endosome"/>
    <property type="evidence" value="ECO:0007669"/>
    <property type="project" value="UniProtKB-ARBA"/>
</dbReference>
<keyword evidence="1" id="KW-0175">Coiled coil</keyword>
<dbReference type="Gene3D" id="1.20.1270.60">
    <property type="entry name" value="Arfaptin homology (AH) domain/BAR domain"/>
    <property type="match status" value="1"/>
</dbReference>
<name>A0A8X8ZE66_SALSN</name>
<dbReference type="SUPFAM" id="SSF64268">
    <property type="entry name" value="PX domain"/>
    <property type="match status" value="1"/>
</dbReference>
<dbReference type="EMBL" id="PNBA02000014">
    <property type="protein sequence ID" value="KAG6401368.1"/>
    <property type="molecule type" value="Genomic_DNA"/>
</dbReference>
<feature type="compositionally biased region" description="Polar residues" evidence="2">
    <location>
        <begin position="31"/>
        <end position="51"/>
    </location>
</feature>
<feature type="compositionally biased region" description="Pro residues" evidence="2">
    <location>
        <begin position="84"/>
        <end position="93"/>
    </location>
</feature>
<feature type="compositionally biased region" description="Low complexity" evidence="2">
    <location>
        <begin position="124"/>
        <end position="142"/>
    </location>
</feature>
<reference evidence="4" key="2">
    <citation type="submission" date="2020-08" db="EMBL/GenBank/DDBJ databases">
        <title>Plant Genome Project.</title>
        <authorList>
            <person name="Zhang R.-G."/>
        </authorList>
    </citation>
    <scope>NUCLEOTIDE SEQUENCE</scope>
    <source>
        <strain evidence="4">Huo1</strain>
        <tissue evidence="4">Leaf</tissue>
    </source>
</reference>
<evidence type="ECO:0000313" key="5">
    <source>
        <dbReference type="Proteomes" id="UP000298416"/>
    </source>
</evidence>
<gene>
    <name evidence="4" type="ORF">SASPL_138222</name>
</gene>
<feature type="coiled-coil region" evidence="1">
    <location>
        <begin position="329"/>
        <end position="363"/>
    </location>
</feature>
<dbReference type="Proteomes" id="UP000298416">
    <property type="component" value="Unassembled WGS sequence"/>
</dbReference>
<feature type="region of interest" description="Disordered" evidence="2">
    <location>
        <begin position="1"/>
        <end position="51"/>
    </location>
</feature>
<dbReference type="InterPro" id="IPR044279">
    <property type="entry name" value="SNX2A/B"/>
</dbReference>
<feature type="coiled-coil region" evidence="1">
    <location>
        <begin position="488"/>
        <end position="529"/>
    </location>
</feature>